<dbReference type="PANTHER" id="PTHR45033">
    <property type="match status" value="1"/>
</dbReference>
<dbReference type="AlphaFoldDB" id="A0A3E2H6J5"/>
<reference evidence="2 3" key="1">
    <citation type="submission" date="2018-05" db="EMBL/GenBank/DDBJ databases">
        <title>Draft genome sequence of Scytalidium lignicola DSM 105466, a ubiquitous saprotrophic fungus.</title>
        <authorList>
            <person name="Buettner E."/>
            <person name="Gebauer A.M."/>
            <person name="Hofrichter M."/>
            <person name="Liers C."/>
            <person name="Kellner H."/>
        </authorList>
    </citation>
    <scope>NUCLEOTIDE SEQUENCE [LARGE SCALE GENOMIC DNA]</scope>
    <source>
        <strain evidence="2 3">DSM 105466</strain>
    </source>
</reference>
<dbReference type="SUPFAM" id="SSF51735">
    <property type="entry name" value="NAD(P)-binding Rossmann-fold domains"/>
    <property type="match status" value="1"/>
</dbReference>
<accession>A0A3E2H6J5</accession>
<evidence type="ECO:0000313" key="2">
    <source>
        <dbReference type="EMBL" id="RFU29004.1"/>
    </source>
</evidence>
<dbReference type="SMART" id="SM00829">
    <property type="entry name" value="PKS_ER"/>
    <property type="match status" value="1"/>
</dbReference>
<keyword evidence="3" id="KW-1185">Reference proteome</keyword>
<dbReference type="InterPro" id="IPR020843">
    <property type="entry name" value="ER"/>
</dbReference>
<feature type="non-terminal residue" evidence="2">
    <location>
        <position position="1"/>
    </location>
</feature>
<dbReference type="Gene3D" id="3.40.50.720">
    <property type="entry name" value="NAD(P)-binding Rossmann-like Domain"/>
    <property type="match status" value="1"/>
</dbReference>
<dbReference type="InterPro" id="IPR052711">
    <property type="entry name" value="Zinc_ADH-like"/>
</dbReference>
<dbReference type="InterPro" id="IPR011032">
    <property type="entry name" value="GroES-like_sf"/>
</dbReference>
<dbReference type="SUPFAM" id="SSF50129">
    <property type="entry name" value="GroES-like"/>
    <property type="match status" value="1"/>
</dbReference>
<dbReference type="Proteomes" id="UP000258309">
    <property type="component" value="Unassembled WGS sequence"/>
</dbReference>
<evidence type="ECO:0000313" key="3">
    <source>
        <dbReference type="Proteomes" id="UP000258309"/>
    </source>
</evidence>
<protein>
    <recommendedName>
        <fullName evidence="1">Enoyl reductase (ER) domain-containing protein</fullName>
    </recommendedName>
</protein>
<dbReference type="OrthoDB" id="201656at2759"/>
<dbReference type="PANTHER" id="PTHR45033:SF3">
    <property type="entry name" value="DEHYDROGENASE, PUTATIVE (AFU_ORTHOLOGUE AFUA_2G13270)-RELATED"/>
    <property type="match status" value="1"/>
</dbReference>
<gene>
    <name evidence="2" type="ORF">B7463_g7343</name>
</gene>
<dbReference type="Pfam" id="PF00107">
    <property type="entry name" value="ADH_zinc_N"/>
    <property type="match status" value="1"/>
</dbReference>
<dbReference type="InterPro" id="IPR013154">
    <property type="entry name" value="ADH-like_N"/>
</dbReference>
<evidence type="ECO:0000259" key="1">
    <source>
        <dbReference type="SMART" id="SM00829"/>
    </source>
</evidence>
<dbReference type="STRING" id="5539.A0A3E2H6J5"/>
<dbReference type="OMA" id="ISWLTAY"/>
<sequence>MGFEQEKQTMLAVYATRGDFDNPLSALSVGTQPVPDVPEGWVKVKISAAGVNFHDIFTLRGVGPHPLTFPRILGCEGCGTLEDGTEVILYPVMGDQDYRGDETLDPKRHVFQEIANGTLAEYVIAPTRNVIPRPKDLPVNTAAVLGISWLTAYRMLCTKSGLRPGQSMLVQGCSGGVPTALIQLGVAVGMRVWCTGRTEEKRKLAESLGAEKTFPPSHKLPELADAVFDIAGQATWEHSIASVKTGGCVITCGGHGGFTVFTDLGRVFMEQITIKGVYAGTLQEFKDLMSLVVKKKIVPRIGHVFPLTEGEKAFRLIYEGSTDGKIVLTA</sequence>
<dbReference type="EMBL" id="NCSJ02000143">
    <property type="protein sequence ID" value="RFU29004.1"/>
    <property type="molecule type" value="Genomic_DNA"/>
</dbReference>
<name>A0A3E2H6J5_SCYLI</name>
<dbReference type="Gene3D" id="3.90.180.10">
    <property type="entry name" value="Medium-chain alcohol dehydrogenases, catalytic domain"/>
    <property type="match status" value="1"/>
</dbReference>
<dbReference type="GO" id="GO:0016491">
    <property type="term" value="F:oxidoreductase activity"/>
    <property type="evidence" value="ECO:0007669"/>
    <property type="project" value="InterPro"/>
</dbReference>
<dbReference type="InterPro" id="IPR036291">
    <property type="entry name" value="NAD(P)-bd_dom_sf"/>
</dbReference>
<dbReference type="InterPro" id="IPR013149">
    <property type="entry name" value="ADH-like_C"/>
</dbReference>
<feature type="domain" description="Enoyl reductase (ER)" evidence="1">
    <location>
        <begin position="22"/>
        <end position="328"/>
    </location>
</feature>
<organism evidence="2 3">
    <name type="scientific">Scytalidium lignicola</name>
    <name type="common">Hyphomycete</name>
    <dbReference type="NCBI Taxonomy" id="5539"/>
    <lineage>
        <taxon>Eukaryota</taxon>
        <taxon>Fungi</taxon>
        <taxon>Dikarya</taxon>
        <taxon>Ascomycota</taxon>
        <taxon>Pezizomycotina</taxon>
        <taxon>Leotiomycetes</taxon>
        <taxon>Leotiomycetes incertae sedis</taxon>
        <taxon>Scytalidium</taxon>
    </lineage>
</organism>
<dbReference type="Pfam" id="PF08240">
    <property type="entry name" value="ADH_N"/>
    <property type="match status" value="1"/>
</dbReference>
<proteinExistence type="predicted"/>
<comment type="caution">
    <text evidence="2">The sequence shown here is derived from an EMBL/GenBank/DDBJ whole genome shotgun (WGS) entry which is preliminary data.</text>
</comment>
<feature type="non-terminal residue" evidence="2">
    <location>
        <position position="330"/>
    </location>
</feature>